<dbReference type="EMBL" id="CAJHUB010000678">
    <property type="protein sequence ID" value="CAD7677114.1"/>
    <property type="molecule type" value="Genomic_DNA"/>
</dbReference>
<evidence type="ECO:0000313" key="1">
    <source>
        <dbReference type="EMBL" id="CAD7677114.1"/>
    </source>
</evidence>
<evidence type="ECO:0000313" key="2">
    <source>
        <dbReference type="Proteomes" id="UP000645828"/>
    </source>
</evidence>
<comment type="caution">
    <text evidence="1">The sequence shown here is derived from an EMBL/GenBank/DDBJ whole genome shotgun (WGS) entry which is preliminary data.</text>
</comment>
<sequence>MQLSRERHWLLYLKANSTDSLTLAIKSSNQNLIIFLNKIQTTITGYKGCGFFAILDQRDPDTFPNGRMWLFFNPCFAQHNSLCVGSASKKVGLRGCAQRGLSDTVYHATSDLPGSMITVTFAHSASATGLSERDHTVTFSYIWSTLLPDCPTR</sequence>
<accession>A0A811YJR7</accession>
<gene>
    <name evidence="1" type="ORF">NYPRO_LOCUS9910</name>
</gene>
<name>A0A811YJR7_NYCPR</name>
<dbReference type="Proteomes" id="UP000645828">
    <property type="component" value="Unassembled WGS sequence"/>
</dbReference>
<organism evidence="1 2">
    <name type="scientific">Nyctereutes procyonoides</name>
    <name type="common">Raccoon dog</name>
    <name type="synonym">Canis procyonoides</name>
    <dbReference type="NCBI Taxonomy" id="34880"/>
    <lineage>
        <taxon>Eukaryota</taxon>
        <taxon>Metazoa</taxon>
        <taxon>Chordata</taxon>
        <taxon>Craniata</taxon>
        <taxon>Vertebrata</taxon>
        <taxon>Euteleostomi</taxon>
        <taxon>Mammalia</taxon>
        <taxon>Eutheria</taxon>
        <taxon>Laurasiatheria</taxon>
        <taxon>Carnivora</taxon>
        <taxon>Caniformia</taxon>
        <taxon>Canidae</taxon>
        <taxon>Nyctereutes</taxon>
    </lineage>
</organism>
<dbReference type="AlphaFoldDB" id="A0A811YJR7"/>
<proteinExistence type="predicted"/>
<reference evidence="1" key="1">
    <citation type="submission" date="2020-12" db="EMBL/GenBank/DDBJ databases">
        <authorList>
            <consortium name="Molecular Ecology Group"/>
        </authorList>
    </citation>
    <scope>NUCLEOTIDE SEQUENCE</scope>
    <source>
        <strain evidence="1">TBG_1078</strain>
    </source>
</reference>
<protein>
    <submittedName>
        <fullName evidence="1">(raccoon dog) hypothetical protein</fullName>
    </submittedName>
</protein>
<keyword evidence="2" id="KW-1185">Reference proteome</keyword>